<organism evidence="3 4">
    <name type="scientific">Kangiella aquimarina</name>
    <dbReference type="NCBI Taxonomy" id="261965"/>
    <lineage>
        <taxon>Bacteria</taxon>
        <taxon>Pseudomonadati</taxon>
        <taxon>Pseudomonadota</taxon>
        <taxon>Gammaproteobacteria</taxon>
        <taxon>Kangiellales</taxon>
        <taxon>Kangiellaceae</taxon>
        <taxon>Kangiella</taxon>
    </lineage>
</organism>
<evidence type="ECO:0000256" key="1">
    <source>
        <dbReference type="ARBA" id="ARBA00022679"/>
    </source>
</evidence>
<dbReference type="CDD" id="cd04301">
    <property type="entry name" value="NAT_SF"/>
    <property type="match status" value="1"/>
</dbReference>
<dbReference type="InterPro" id="IPR016181">
    <property type="entry name" value="Acyl_CoA_acyltransferase"/>
</dbReference>
<proteinExistence type="predicted"/>
<feature type="domain" description="N-acetyltransferase" evidence="2">
    <location>
        <begin position="4"/>
        <end position="173"/>
    </location>
</feature>
<dbReference type="InterPro" id="IPR000182">
    <property type="entry name" value="GNAT_dom"/>
</dbReference>
<dbReference type="SUPFAM" id="SSF55729">
    <property type="entry name" value="Acyl-CoA N-acyltransferases (Nat)"/>
    <property type="match status" value="1"/>
</dbReference>
<sequence length="173" mass="19297">MTEFTIEKVQTDDFDRIGKLLVRVYSSLDGFPKPDEQPDYYRMLLNVGDLTLVPTTEILVAKDSNGKNIGAVVFFSDMKHYGSGGTAVHEKNACGFRLLAVDPDARGLGVGKALSMACIERARNLGKGKVVIHSTEAMKVAWGMYERLGFERALDLDFMQQKLKVYGFRLILK</sequence>
<gene>
    <name evidence="3" type="ORF">SR900_01565</name>
</gene>
<dbReference type="Pfam" id="PF00583">
    <property type="entry name" value="Acetyltransf_1"/>
    <property type="match status" value="1"/>
</dbReference>
<dbReference type="PANTHER" id="PTHR13947:SF37">
    <property type="entry name" value="LD18367P"/>
    <property type="match status" value="1"/>
</dbReference>
<evidence type="ECO:0000313" key="3">
    <source>
        <dbReference type="EMBL" id="WQG85583.1"/>
    </source>
</evidence>
<dbReference type="PROSITE" id="PS51186">
    <property type="entry name" value="GNAT"/>
    <property type="match status" value="1"/>
</dbReference>
<keyword evidence="1" id="KW-0808">Transferase</keyword>
<evidence type="ECO:0000259" key="2">
    <source>
        <dbReference type="PROSITE" id="PS51186"/>
    </source>
</evidence>
<dbReference type="Gene3D" id="3.40.630.30">
    <property type="match status" value="1"/>
</dbReference>
<protein>
    <submittedName>
        <fullName evidence="3">GNAT family N-acetyltransferase</fullName>
    </submittedName>
</protein>
<accession>A0ABZ0X4R5</accession>
<dbReference type="RefSeq" id="WP_322500065.1">
    <property type="nucleotide sequence ID" value="NZ_CP140158.1"/>
</dbReference>
<dbReference type="EMBL" id="CP140158">
    <property type="protein sequence ID" value="WQG85583.1"/>
    <property type="molecule type" value="Genomic_DNA"/>
</dbReference>
<reference evidence="3 4" key="1">
    <citation type="submission" date="2023-11" db="EMBL/GenBank/DDBJ databases">
        <title>MicrobeMod: A computational toolkit for identifying prokaryotic methylation and restriction-modification with nanopore sequencing.</title>
        <authorList>
            <person name="Crits-Christoph A."/>
            <person name="Kang S.C."/>
            <person name="Lee H."/>
            <person name="Ostrov N."/>
        </authorList>
    </citation>
    <scope>NUCLEOTIDE SEQUENCE [LARGE SCALE GENOMIC DNA]</scope>
    <source>
        <strain evidence="3 4">DSMZ 16071</strain>
    </source>
</reference>
<dbReference type="PANTHER" id="PTHR13947">
    <property type="entry name" value="GNAT FAMILY N-ACETYLTRANSFERASE"/>
    <property type="match status" value="1"/>
</dbReference>
<dbReference type="Proteomes" id="UP001324185">
    <property type="component" value="Chromosome"/>
</dbReference>
<dbReference type="InterPro" id="IPR050769">
    <property type="entry name" value="NAT_camello-type"/>
</dbReference>
<evidence type="ECO:0000313" key="4">
    <source>
        <dbReference type="Proteomes" id="UP001324185"/>
    </source>
</evidence>
<keyword evidence="4" id="KW-1185">Reference proteome</keyword>
<name>A0ABZ0X4R5_9GAMM</name>